<dbReference type="FunFam" id="3.90.280.10:FF:000001">
    <property type="entry name" value="Terminal flower 1"/>
    <property type="match status" value="1"/>
</dbReference>
<dbReference type="Pfam" id="PF01161">
    <property type="entry name" value="PBP"/>
    <property type="match status" value="1"/>
</dbReference>
<dbReference type="GO" id="GO:0009910">
    <property type="term" value="P:negative regulation of flower development"/>
    <property type="evidence" value="ECO:0007669"/>
    <property type="project" value="TreeGrafter"/>
</dbReference>
<dbReference type="InterPro" id="IPR035810">
    <property type="entry name" value="PEBP_euk"/>
</dbReference>
<dbReference type="EnsemblPlants" id="Kaladp0011s0878.1.v1.1">
    <property type="protein sequence ID" value="Kaladp0011s0878.1.v1.1"/>
    <property type="gene ID" value="Kaladp0011s0878.v1.1"/>
</dbReference>
<dbReference type="Gene3D" id="3.90.280.10">
    <property type="entry name" value="PEBP-like"/>
    <property type="match status" value="1"/>
</dbReference>
<dbReference type="CDD" id="cd00866">
    <property type="entry name" value="PEBP_euk"/>
    <property type="match status" value="1"/>
</dbReference>
<name>A0A7N0RI49_KALFE</name>
<accession>A0A7N0RI49</accession>
<dbReference type="Proteomes" id="UP000594263">
    <property type="component" value="Unplaced"/>
</dbReference>
<reference evidence="2" key="1">
    <citation type="submission" date="2021-01" db="UniProtKB">
        <authorList>
            <consortium name="EnsemblPlants"/>
        </authorList>
    </citation>
    <scope>IDENTIFICATION</scope>
</reference>
<sequence length="179" mass="20387">MMSSRMRMVQDPLVVGKVVGDVIDAFCCCVKMSVTYRSSTEVCNGQELLPSSLTYMPRVHVHGGDLKSFFTLVMIDPDVPGPSDPYLREHLHWIVNDIPGTTDNTFGREVVQYETPKPKIGIHRYVFVLYKQKHRDMIFTLPTSRDGFRTRDFADLNSLGEPVAALYFNAQRETAARKR</sequence>
<dbReference type="SUPFAM" id="SSF49777">
    <property type="entry name" value="PEBP-like"/>
    <property type="match status" value="1"/>
</dbReference>
<dbReference type="InterPro" id="IPR036610">
    <property type="entry name" value="PEBP-like_sf"/>
</dbReference>
<evidence type="ECO:0000256" key="1">
    <source>
        <dbReference type="ARBA" id="ARBA00007091"/>
    </source>
</evidence>
<dbReference type="OMA" id="ARINFKE"/>
<dbReference type="GO" id="GO:0010228">
    <property type="term" value="P:vegetative to reproductive phase transition of meristem"/>
    <property type="evidence" value="ECO:0007669"/>
    <property type="project" value="TreeGrafter"/>
</dbReference>
<dbReference type="PANTHER" id="PTHR11362">
    <property type="entry name" value="PHOSPHATIDYLETHANOLAMINE-BINDING PROTEIN"/>
    <property type="match status" value="1"/>
</dbReference>
<evidence type="ECO:0000313" key="3">
    <source>
        <dbReference type="Proteomes" id="UP000594263"/>
    </source>
</evidence>
<keyword evidence="3" id="KW-1185">Reference proteome</keyword>
<organism evidence="2 3">
    <name type="scientific">Kalanchoe fedtschenkoi</name>
    <name type="common">Lavender scallops</name>
    <name type="synonym">South American air plant</name>
    <dbReference type="NCBI Taxonomy" id="63787"/>
    <lineage>
        <taxon>Eukaryota</taxon>
        <taxon>Viridiplantae</taxon>
        <taxon>Streptophyta</taxon>
        <taxon>Embryophyta</taxon>
        <taxon>Tracheophyta</taxon>
        <taxon>Spermatophyta</taxon>
        <taxon>Magnoliopsida</taxon>
        <taxon>eudicotyledons</taxon>
        <taxon>Gunneridae</taxon>
        <taxon>Pentapetalae</taxon>
        <taxon>Saxifragales</taxon>
        <taxon>Crassulaceae</taxon>
        <taxon>Kalanchoe</taxon>
    </lineage>
</organism>
<dbReference type="PROSITE" id="PS01220">
    <property type="entry name" value="PBP"/>
    <property type="match status" value="1"/>
</dbReference>
<dbReference type="AlphaFoldDB" id="A0A7N0RI49"/>
<dbReference type="GO" id="GO:0005737">
    <property type="term" value="C:cytoplasm"/>
    <property type="evidence" value="ECO:0007669"/>
    <property type="project" value="TreeGrafter"/>
</dbReference>
<comment type="similarity">
    <text evidence="1">Belongs to the phosphatidylethanolamine-binding protein family.</text>
</comment>
<proteinExistence type="inferred from homology"/>
<dbReference type="PANTHER" id="PTHR11362:SF13">
    <property type="entry name" value="PROTEIN TERMINAL FLOWER 1"/>
    <property type="match status" value="1"/>
</dbReference>
<dbReference type="InterPro" id="IPR001858">
    <property type="entry name" value="Phosphatidylethanolamine-bd_CS"/>
</dbReference>
<dbReference type="InterPro" id="IPR008914">
    <property type="entry name" value="PEBP"/>
</dbReference>
<dbReference type="Gramene" id="Kaladp0011s0878.1.v1.1">
    <property type="protein sequence ID" value="Kaladp0011s0878.1.v1.1"/>
    <property type="gene ID" value="Kaladp0011s0878.v1.1"/>
</dbReference>
<protein>
    <submittedName>
        <fullName evidence="2">Uncharacterized protein</fullName>
    </submittedName>
</protein>
<dbReference type="GO" id="GO:0005634">
    <property type="term" value="C:nucleus"/>
    <property type="evidence" value="ECO:0007669"/>
    <property type="project" value="TreeGrafter"/>
</dbReference>
<evidence type="ECO:0000313" key="2">
    <source>
        <dbReference type="EnsemblPlants" id="Kaladp0011s0878.1.v1.1"/>
    </source>
</evidence>